<feature type="binding site" evidence="3">
    <location>
        <position position="54"/>
    </location>
    <ligand>
        <name>ATP</name>
        <dbReference type="ChEBI" id="CHEBI:30616"/>
    </ligand>
</feature>
<feature type="domain" description="Protein kinase" evidence="5">
    <location>
        <begin position="25"/>
        <end position="289"/>
    </location>
</feature>
<dbReference type="Gene3D" id="1.10.510.10">
    <property type="entry name" value="Transferase(Phosphotransferase) domain 1"/>
    <property type="match status" value="1"/>
</dbReference>
<dbReference type="InterPro" id="IPR000719">
    <property type="entry name" value="Prot_kinase_dom"/>
</dbReference>
<comment type="caution">
    <text evidence="6">The sequence shown here is derived from an EMBL/GenBank/DDBJ whole genome shotgun (WGS) entry which is preliminary data.</text>
</comment>
<gene>
    <name evidence="6" type="ORF">Q7C36_016941</name>
</gene>
<dbReference type="InterPro" id="IPR008271">
    <property type="entry name" value="Ser/Thr_kinase_AS"/>
</dbReference>
<keyword evidence="7" id="KW-1185">Reference proteome</keyword>
<dbReference type="GO" id="GO:0004672">
    <property type="term" value="F:protein kinase activity"/>
    <property type="evidence" value="ECO:0007669"/>
    <property type="project" value="InterPro"/>
</dbReference>
<dbReference type="GO" id="GO:0005524">
    <property type="term" value="F:ATP binding"/>
    <property type="evidence" value="ECO:0007669"/>
    <property type="project" value="UniProtKB-UniRule"/>
</dbReference>
<dbReference type="Proteomes" id="UP001187315">
    <property type="component" value="Unassembled WGS sequence"/>
</dbReference>
<organism evidence="6 7">
    <name type="scientific">Tachysurus vachellii</name>
    <name type="common">Darkbarbel catfish</name>
    <name type="synonym">Pelteobagrus vachellii</name>
    <dbReference type="NCBI Taxonomy" id="175792"/>
    <lineage>
        <taxon>Eukaryota</taxon>
        <taxon>Metazoa</taxon>
        <taxon>Chordata</taxon>
        <taxon>Craniata</taxon>
        <taxon>Vertebrata</taxon>
        <taxon>Euteleostomi</taxon>
        <taxon>Actinopterygii</taxon>
        <taxon>Neopterygii</taxon>
        <taxon>Teleostei</taxon>
        <taxon>Ostariophysi</taxon>
        <taxon>Siluriformes</taxon>
        <taxon>Bagridae</taxon>
        <taxon>Tachysurus</taxon>
    </lineage>
</organism>
<name>A0AA88M6S3_TACVA</name>
<dbReference type="AlphaFoldDB" id="A0AA88M6S3"/>
<evidence type="ECO:0000256" key="2">
    <source>
        <dbReference type="ARBA" id="ARBA00022840"/>
    </source>
</evidence>
<dbReference type="PROSITE" id="PS00107">
    <property type="entry name" value="PROTEIN_KINASE_ATP"/>
    <property type="match status" value="1"/>
</dbReference>
<dbReference type="FunFam" id="1.10.510.10:FF:000421">
    <property type="entry name" value="Serine/threonine-protein kinase PAK 6"/>
    <property type="match status" value="1"/>
</dbReference>
<feature type="region of interest" description="Disordered" evidence="4">
    <location>
        <begin position="656"/>
        <end position="690"/>
    </location>
</feature>
<dbReference type="GO" id="GO:0005829">
    <property type="term" value="C:cytosol"/>
    <property type="evidence" value="ECO:0007669"/>
    <property type="project" value="TreeGrafter"/>
</dbReference>
<dbReference type="PANTHER" id="PTHR47096">
    <property type="entry name" value="MISSHAPEN LIKE KINASE 1"/>
    <property type="match status" value="1"/>
</dbReference>
<evidence type="ECO:0000256" key="4">
    <source>
        <dbReference type="SAM" id="MobiDB-lite"/>
    </source>
</evidence>
<evidence type="ECO:0000313" key="7">
    <source>
        <dbReference type="Proteomes" id="UP001187315"/>
    </source>
</evidence>
<dbReference type="PROSITE" id="PS00108">
    <property type="entry name" value="PROTEIN_KINASE_ST"/>
    <property type="match status" value="1"/>
</dbReference>
<dbReference type="InterPro" id="IPR051700">
    <property type="entry name" value="STE20_Ser-Thr_kinase"/>
</dbReference>
<dbReference type="InterPro" id="IPR011009">
    <property type="entry name" value="Kinase-like_dom_sf"/>
</dbReference>
<dbReference type="InterPro" id="IPR017441">
    <property type="entry name" value="Protein_kinase_ATP_BS"/>
</dbReference>
<feature type="region of interest" description="Disordered" evidence="4">
    <location>
        <begin position="422"/>
        <end position="469"/>
    </location>
</feature>
<dbReference type="EMBL" id="JAVHJS010000017">
    <property type="protein sequence ID" value="KAK2831855.1"/>
    <property type="molecule type" value="Genomic_DNA"/>
</dbReference>
<accession>A0AA88M6S3</accession>
<evidence type="ECO:0000259" key="5">
    <source>
        <dbReference type="PROSITE" id="PS50011"/>
    </source>
</evidence>
<dbReference type="SMART" id="SM00220">
    <property type="entry name" value="S_TKc"/>
    <property type="match status" value="1"/>
</dbReference>
<dbReference type="PROSITE" id="PS50011">
    <property type="entry name" value="PROTEIN_KINASE_DOM"/>
    <property type="match status" value="1"/>
</dbReference>
<feature type="compositionally biased region" description="Polar residues" evidence="4">
    <location>
        <begin position="440"/>
        <end position="461"/>
    </location>
</feature>
<evidence type="ECO:0000256" key="1">
    <source>
        <dbReference type="ARBA" id="ARBA00022741"/>
    </source>
</evidence>
<reference evidence="6" key="1">
    <citation type="submission" date="2023-08" db="EMBL/GenBank/DDBJ databases">
        <title>Pelteobagrus vachellii genome.</title>
        <authorList>
            <person name="Liu H."/>
        </authorList>
    </citation>
    <scope>NUCLEOTIDE SEQUENCE</scope>
    <source>
        <strain evidence="6">PRFRI_2022a</strain>
        <tissue evidence="6">Muscle</tissue>
    </source>
</reference>
<dbReference type="Gene3D" id="3.30.200.20">
    <property type="entry name" value="Phosphorylase Kinase, domain 1"/>
    <property type="match status" value="1"/>
</dbReference>
<dbReference type="Pfam" id="PF00069">
    <property type="entry name" value="Pkinase"/>
    <property type="match status" value="1"/>
</dbReference>
<dbReference type="SUPFAM" id="SSF56112">
    <property type="entry name" value="Protein kinase-like (PK-like)"/>
    <property type="match status" value="1"/>
</dbReference>
<keyword evidence="2 3" id="KW-0067">ATP-binding</keyword>
<dbReference type="PANTHER" id="PTHR47096:SF1">
    <property type="entry name" value="MISSHAPEN LIKE KINASE 1"/>
    <property type="match status" value="1"/>
</dbReference>
<feature type="region of interest" description="Disordered" evidence="4">
    <location>
        <begin position="332"/>
        <end position="354"/>
    </location>
</feature>
<sequence>MANKSPVSSLNKINFCSSTDPEKLFCLQKRVGGGSFGQVYKAVHIKSGEPAAVKVINVNVADQEDLKSEINLLKTQSHHRNIAEYYGAFIKKGSPPQGDQLWLVMEFCAGGSVSDLIDSTKEKHLSEDWTAFITAEILKGLTHLHKYKIIHRDIKGQNVLLTENAEVKLVDFGVSKQSENTLSKHNTFIGTPYWMAPEVINCKENSDGSYDFKSDVWSLGITAIEMAEGEPPLCKMSPFHALLAIIQNDAPTLNPNKWSDHFHSFIKACLMKDPTKRLSTNELLNHVFISNIQKHIRHIRHEIIEHRLTQNEEQKQAEEVREAEAELMVRDRALSRSPPSPAALNQNMSQQDERDIQSKLLQEYSKRKEWEKHHIRSEMNRQYKKLQQMNSSGQHPQDLADKLAVDNQIYHNHSRLQKIPFSSPKLKRSHVPPSCHVVRHNSSAQPQMQQQLSRSPTSPGQVPQICISPQEDFGVTVKSQRPDLSNETLRNYNSFNADLGHDRKSRSASPSPCRRGGQGNRRDENGNSLRNMSWMSRSQENVQHFGSINLSSSAPEHSLQRALGKRGQRLYSMPQGNYLDVPHQQLLQPKCNSEEKENGKKYGLHSSCQDLCSLGLQNRNCIPRSKSNCGQDLVAIINSPDKIKLGRKLIKILGLSPRVSPHHTPSSSRSPSPGSSPTPTTLCDSPFSPV</sequence>
<proteinExistence type="predicted"/>
<feature type="compositionally biased region" description="Low complexity" evidence="4">
    <location>
        <begin position="656"/>
        <end position="681"/>
    </location>
</feature>
<protein>
    <recommendedName>
        <fullName evidence="5">Protein kinase domain-containing protein</fullName>
    </recommendedName>
</protein>
<keyword evidence="1 3" id="KW-0547">Nucleotide-binding</keyword>
<feature type="region of interest" description="Disordered" evidence="4">
    <location>
        <begin position="495"/>
        <end position="529"/>
    </location>
</feature>
<evidence type="ECO:0000256" key="3">
    <source>
        <dbReference type="PROSITE-ProRule" id="PRU10141"/>
    </source>
</evidence>
<evidence type="ECO:0000313" key="6">
    <source>
        <dbReference type="EMBL" id="KAK2831855.1"/>
    </source>
</evidence>